<gene>
    <name evidence="1" type="ORF">MPOCJGCO_4899</name>
</gene>
<evidence type="ECO:0000313" key="1">
    <source>
        <dbReference type="EMBL" id="GJE62763.1"/>
    </source>
</evidence>
<dbReference type="SUPFAM" id="SSF143081">
    <property type="entry name" value="BB1717-like"/>
    <property type="match status" value="1"/>
</dbReference>
<protein>
    <submittedName>
        <fullName evidence="1">Uncharacterized protein</fullName>
    </submittedName>
</protein>
<name>A0ABQ4U6U3_9HYPH</name>
<sequence length="70" mass="8079">MQSRTIILDHRCRQVSGQLHLEGTVPGRDTERRCLVPVTSFSEYADTKARKTPVWFALDDDRPLFTFAEI</sequence>
<dbReference type="Proteomes" id="UP001055057">
    <property type="component" value="Unassembled WGS sequence"/>
</dbReference>
<comment type="caution">
    <text evidence="1">The sequence shown here is derived from an EMBL/GenBank/DDBJ whole genome shotgun (WGS) entry which is preliminary data.</text>
</comment>
<organism evidence="1 2">
    <name type="scientific">Methylobacterium trifolii</name>
    <dbReference type="NCBI Taxonomy" id="1003092"/>
    <lineage>
        <taxon>Bacteria</taxon>
        <taxon>Pseudomonadati</taxon>
        <taxon>Pseudomonadota</taxon>
        <taxon>Alphaproteobacteria</taxon>
        <taxon>Hyphomicrobiales</taxon>
        <taxon>Methylobacteriaceae</taxon>
        <taxon>Methylobacterium</taxon>
    </lineage>
</organism>
<accession>A0ABQ4U6U3</accession>
<reference evidence="1" key="1">
    <citation type="journal article" date="2021" name="Front. Microbiol.">
        <title>Comprehensive Comparative Genomics and Phenotyping of Methylobacterium Species.</title>
        <authorList>
            <person name="Alessa O."/>
            <person name="Ogura Y."/>
            <person name="Fujitani Y."/>
            <person name="Takami H."/>
            <person name="Hayashi T."/>
            <person name="Sahin N."/>
            <person name="Tani A."/>
        </authorList>
    </citation>
    <scope>NUCLEOTIDE SEQUENCE</scope>
    <source>
        <strain evidence="1">DSM 23632</strain>
    </source>
</reference>
<keyword evidence="2" id="KW-1185">Reference proteome</keyword>
<evidence type="ECO:0000313" key="2">
    <source>
        <dbReference type="Proteomes" id="UP001055057"/>
    </source>
</evidence>
<dbReference type="InterPro" id="IPR036590">
    <property type="entry name" value="SRAP-like"/>
</dbReference>
<reference evidence="1" key="2">
    <citation type="submission" date="2021-08" db="EMBL/GenBank/DDBJ databases">
        <authorList>
            <person name="Tani A."/>
            <person name="Ola A."/>
            <person name="Ogura Y."/>
            <person name="Katsura K."/>
            <person name="Hayashi T."/>
        </authorList>
    </citation>
    <scope>NUCLEOTIDE SEQUENCE</scope>
    <source>
        <strain evidence="1">DSM 23632</strain>
    </source>
</reference>
<proteinExistence type="predicted"/>
<dbReference type="EMBL" id="BPRB01000402">
    <property type="protein sequence ID" value="GJE62763.1"/>
    <property type="molecule type" value="Genomic_DNA"/>
</dbReference>
<dbReference type="Gene3D" id="3.90.1680.10">
    <property type="entry name" value="SOS response associated peptidase-like"/>
    <property type="match status" value="1"/>
</dbReference>